<dbReference type="OrthoDB" id="370541at2"/>
<dbReference type="AlphaFoldDB" id="A0A238IWJ6"/>
<dbReference type="PANTHER" id="PTHR34700:SF4">
    <property type="entry name" value="PHAGE-LIKE ELEMENT PBSX PROTEIN XKDP"/>
    <property type="match status" value="1"/>
</dbReference>
<evidence type="ECO:0000259" key="1">
    <source>
        <dbReference type="PROSITE" id="PS51782"/>
    </source>
</evidence>
<gene>
    <name evidence="2" type="ORF">BOA8489_00509</name>
</gene>
<dbReference type="SMART" id="SM00257">
    <property type="entry name" value="LysM"/>
    <property type="match status" value="1"/>
</dbReference>
<dbReference type="InterPro" id="IPR036779">
    <property type="entry name" value="LysM_dom_sf"/>
</dbReference>
<dbReference type="PANTHER" id="PTHR34700">
    <property type="entry name" value="POTASSIUM BINDING PROTEIN KBP"/>
    <property type="match status" value="1"/>
</dbReference>
<name>A0A238IWJ6_9RHOB</name>
<feature type="domain" description="LysM" evidence="1">
    <location>
        <begin position="405"/>
        <end position="454"/>
    </location>
</feature>
<organism evidence="2 3">
    <name type="scientific">Boseongicola aestuarii</name>
    <dbReference type="NCBI Taxonomy" id="1470561"/>
    <lineage>
        <taxon>Bacteria</taxon>
        <taxon>Pseudomonadati</taxon>
        <taxon>Pseudomonadota</taxon>
        <taxon>Alphaproteobacteria</taxon>
        <taxon>Rhodobacterales</taxon>
        <taxon>Paracoccaceae</taxon>
        <taxon>Boseongicola</taxon>
    </lineage>
</organism>
<dbReference type="Proteomes" id="UP000201838">
    <property type="component" value="Unassembled WGS sequence"/>
</dbReference>
<dbReference type="CDD" id="cd00118">
    <property type="entry name" value="LysM"/>
    <property type="match status" value="1"/>
</dbReference>
<proteinExistence type="predicted"/>
<keyword evidence="3" id="KW-1185">Reference proteome</keyword>
<dbReference type="RefSeq" id="WP_093972369.1">
    <property type="nucleotide sequence ID" value="NZ_FXXQ01000001.1"/>
</dbReference>
<evidence type="ECO:0000313" key="2">
    <source>
        <dbReference type="EMBL" id="SMX22413.1"/>
    </source>
</evidence>
<dbReference type="SUPFAM" id="SSF58104">
    <property type="entry name" value="Methyl-accepting chemotaxis protein (MCP) signaling domain"/>
    <property type="match status" value="1"/>
</dbReference>
<dbReference type="EMBL" id="FXXQ01000001">
    <property type="protein sequence ID" value="SMX22413.1"/>
    <property type="molecule type" value="Genomic_DNA"/>
</dbReference>
<dbReference type="Pfam" id="PF01476">
    <property type="entry name" value="LysM"/>
    <property type="match status" value="1"/>
</dbReference>
<dbReference type="InterPro" id="IPR018392">
    <property type="entry name" value="LysM"/>
</dbReference>
<sequence length="456" mass="46960">MKATRIGGGVLAVALLALALYFGLRGGDGDDVAAPGEVLSPDRDEIVVERAEVVPDAVETAPEVAESESEAEVAPEPRISTAVFDIVRVEPDGETVIAGRAAANSMLTLLLDGDEAGTSEADGGGNFVVLLSLGASDVPRVLTLLEMFADGGQAFSDQSVILAPSPKVLVAEVEAEAEDAAETREEGVAAVSEATQGVVEAVDDAADVAEAADEAVTEAADIAEAVTEAADVAEALTEAAEEVVTAVAPQAPQSPETAPVVAQETAPVAAQETAASAPTILLADSEGVRVIQSGGSGPQVVDNVSIDAINYDSAGEVALTGRSSGPGSVRVYLDNQPILDSSVGADGQWRADLPEIDTGTYTLRVDELNAEGDVVSRAETPFRREPVEAIQALDLGARTDRAPVALITVQPGNTLWGIARDKYGEGLLYVRLFEANAGRIRDPDLIYPGQIFTVPD</sequence>
<dbReference type="InterPro" id="IPR052196">
    <property type="entry name" value="Bact_Kbp"/>
</dbReference>
<accession>A0A238IWJ6</accession>
<protein>
    <submittedName>
        <fullName evidence="2">LysM domain/BON superfamily protein</fullName>
    </submittedName>
</protein>
<reference evidence="2 3" key="1">
    <citation type="submission" date="2017-05" db="EMBL/GenBank/DDBJ databases">
        <authorList>
            <person name="Song R."/>
            <person name="Chenine A.L."/>
            <person name="Ruprecht R.M."/>
        </authorList>
    </citation>
    <scope>NUCLEOTIDE SEQUENCE [LARGE SCALE GENOMIC DNA]</scope>
    <source>
        <strain evidence="2 3">CECT 8489</strain>
    </source>
</reference>
<evidence type="ECO:0000313" key="3">
    <source>
        <dbReference type="Proteomes" id="UP000201838"/>
    </source>
</evidence>
<dbReference type="PROSITE" id="PS51782">
    <property type="entry name" value="LYSM"/>
    <property type="match status" value="1"/>
</dbReference>
<dbReference type="Gene3D" id="3.10.350.10">
    <property type="entry name" value="LysM domain"/>
    <property type="match status" value="1"/>
</dbReference>